<dbReference type="InterPro" id="IPR010387">
    <property type="entry name" value="QueT"/>
</dbReference>
<proteinExistence type="predicted"/>
<gene>
    <name evidence="2" type="ordered locus">Igag_1656</name>
</gene>
<accession>E0SRS3</accession>
<dbReference type="AlphaFoldDB" id="E0SRS3"/>
<reference evidence="2 3" key="1">
    <citation type="journal article" date="2010" name="Stand. Genomic Sci.">
        <title>Complete genome sequence of Ignisphaera aggregans type strain (AQ1.S1).</title>
        <authorList>
            <person name="Goker M."/>
            <person name="Held B."/>
            <person name="Lapidus A."/>
            <person name="Nolan M."/>
            <person name="Spring S."/>
            <person name="Yasawong M."/>
            <person name="Lucas S."/>
            <person name="Glavina Del Rio T."/>
            <person name="Tice H."/>
            <person name="Cheng J.F."/>
            <person name="Goodwin L."/>
            <person name="Tapia R."/>
            <person name="Pitluck S."/>
            <person name="Liolios K."/>
            <person name="Ivanova N."/>
            <person name="Mavromatis K."/>
            <person name="Mikhailova N."/>
            <person name="Pati A."/>
            <person name="Chen A."/>
            <person name="Palaniappan K."/>
            <person name="Brambilla E."/>
            <person name="Land M."/>
            <person name="Hauser L."/>
            <person name="Chang Y.J."/>
            <person name="Jeffries C.D."/>
            <person name="Brettin T."/>
            <person name="Detter J.C."/>
            <person name="Han C."/>
            <person name="Rohde M."/>
            <person name="Sikorski J."/>
            <person name="Woyke T."/>
            <person name="Bristow J."/>
            <person name="Eisen J.A."/>
            <person name="Markowitz V."/>
            <person name="Hugenholtz P."/>
            <person name="Kyrpides N.C."/>
            <person name="Klenk H.P."/>
        </authorList>
    </citation>
    <scope>NUCLEOTIDE SEQUENCE [LARGE SCALE GENOMIC DNA]</scope>
    <source>
        <strain evidence="3">DSM 17230 / JCM 13409 / AQ1.S1</strain>
    </source>
</reference>
<protein>
    <recommendedName>
        <fullName evidence="4">QueT transporter family protein</fullName>
    </recommendedName>
</protein>
<feature type="transmembrane region" description="Helical" evidence="1">
    <location>
        <begin position="56"/>
        <end position="75"/>
    </location>
</feature>
<keyword evidence="1" id="KW-0472">Membrane</keyword>
<dbReference type="HOGENOM" id="CLU_104115_0_1_2"/>
<dbReference type="KEGG" id="iag:Igag_1656"/>
<dbReference type="EMBL" id="CP002098">
    <property type="protein sequence ID" value="ADM28454.1"/>
    <property type="molecule type" value="Genomic_DNA"/>
</dbReference>
<dbReference type="STRING" id="583356.Igag_1656"/>
<organism evidence="2 3">
    <name type="scientific">Ignisphaera aggregans (strain DSM 17230 / JCM 13409 / AQ1.S1)</name>
    <dbReference type="NCBI Taxonomy" id="583356"/>
    <lineage>
        <taxon>Archaea</taxon>
        <taxon>Thermoproteota</taxon>
        <taxon>Thermoprotei</taxon>
        <taxon>Desulfurococcales</taxon>
        <taxon>Desulfurococcaceae</taxon>
        <taxon>Ignisphaera</taxon>
    </lineage>
</organism>
<name>E0SRS3_IGNAA</name>
<keyword evidence="1" id="KW-0812">Transmembrane</keyword>
<feature type="transmembrane region" description="Helical" evidence="1">
    <location>
        <begin position="103"/>
        <end position="125"/>
    </location>
</feature>
<feature type="transmembrane region" description="Helical" evidence="1">
    <location>
        <begin position="12"/>
        <end position="36"/>
    </location>
</feature>
<dbReference type="Pfam" id="PF06177">
    <property type="entry name" value="QueT"/>
    <property type="match status" value="1"/>
</dbReference>
<keyword evidence="3" id="KW-1185">Reference proteome</keyword>
<keyword evidence="1" id="KW-1133">Transmembrane helix</keyword>
<feature type="transmembrane region" description="Helical" evidence="1">
    <location>
        <begin position="137"/>
        <end position="160"/>
    </location>
</feature>
<evidence type="ECO:0000256" key="1">
    <source>
        <dbReference type="SAM" id="Phobius"/>
    </source>
</evidence>
<evidence type="ECO:0000313" key="2">
    <source>
        <dbReference type="EMBL" id="ADM28454.1"/>
    </source>
</evidence>
<sequence length="167" mass="18346">MSRSIKINLRVLYGIAIAAMYIALVWMLPGISFGPWQIRVADMLNPLPYVMGFEAVLGLTIGTLIANLISFYGIWDMAIGTLCTFTYSIINYAMGRAFGYRKWLLPLIAVIDTVVVGIFIGIILFSSIAKIGEPLPMFISVIPGELVVNMAGAIIIIPIVKRYIGSR</sequence>
<dbReference type="PANTHER" id="PTHR40044">
    <property type="entry name" value="INTEGRAL MEMBRANE PROTEIN-RELATED"/>
    <property type="match status" value="1"/>
</dbReference>
<evidence type="ECO:0008006" key="4">
    <source>
        <dbReference type="Google" id="ProtNLM"/>
    </source>
</evidence>
<evidence type="ECO:0000313" key="3">
    <source>
        <dbReference type="Proteomes" id="UP000001304"/>
    </source>
</evidence>
<dbReference type="Proteomes" id="UP000001304">
    <property type="component" value="Chromosome"/>
</dbReference>
<dbReference type="BioCyc" id="IAGG583356:GHAH-1644-MONOMER"/>
<dbReference type="PANTHER" id="PTHR40044:SF1">
    <property type="entry name" value="INTEGRAL MEMBRANE PROTEIN"/>
    <property type="match status" value="1"/>
</dbReference>